<dbReference type="PROSITE" id="PS50011">
    <property type="entry name" value="PROTEIN_KINASE_DOM"/>
    <property type="match status" value="1"/>
</dbReference>
<protein>
    <submittedName>
        <fullName evidence="4">Aste57867_12180 protein</fullName>
    </submittedName>
</protein>
<gene>
    <name evidence="4" type="primary">Aste57867_12180</name>
    <name evidence="3" type="ORF">As57867_012135</name>
    <name evidence="4" type="ORF">ASTE57867_12180</name>
</gene>
<dbReference type="InterPro" id="IPR011009">
    <property type="entry name" value="Kinase-like_dom_sf"/>
</dbReference>
<reference evidence="3" key="2">
    <citation type="submission" date="2019-06" db="EMBL/GenBank/DDBJ databases">
        <title>Genomics analysis of Aphanomyces spp. identifies a new class of oomycete effector associated with host adaptation.</title>
        <authorList>
            <person name="Gaulin E."/>
        </authorList>
    </citation>
    <scope>NUCLEOTIDE SEQUENCE</scope>
    <source>
        <strain evidence="3">CBS 578.67</strain>
    </source>
</reference>
<dbReference type="PRINTS" id="PR00109">
    <property type="entry name" value="TYRKINASE"/>
</dbReference>
<keyword evidence="1" id="KW-0472">Membrane</keyword>
<dbReference type="SUPFAM" id="SSF56112">
    <property type="entry name" value="Protein kinase-like (PK-like)"/>
    <property type="match status" value="1"/>
</dbReference>
<dbReference type="PANTHER" id="PTHR44329:SF214">
    <property type="entry name" value="PROTEIN KINASE DOMAIN-CONTAINING PROTEIN"/>
    <property type="match status" value="1"/>
</dbReference>
<dbReference type="GO" id="GO:0005524">
    <property type="term" value="F:ATP binding"/>
    <property type="evidence" value="ECO:0007669"/>
    <property type="project" value="InterPro"/>
</dbReference>
<dbReference type="Gene3D" id="3.30.200.20">
    <property type="entry name" value="Phosphorylase Kinase, domain 1"/>
    <property type="match status" value="1"/>
</dbReference>
<reference evidence="4 5" key="1">
    <citation type="submission" date="2019-03" db="EMBL/GenBank/DDBJ databases">
        <authorList>
            <person name="Gaulin E."/>
            <person name="Dumas B."/>
        </authorList>
    </citation>
    <scope>NUCLEOTIDE SEQUENCE [LARGE SCALE GENOMIC DNA]</scope>
    <source>
        <strain evidence="4">CBS 568.67</strain>
    </source>
</reference>
<evidence type="ECO:0000313" key="5">
    <source>
        <dbReference type="Proteomes" id="UP000332933"/>
    </source>
</evidence>
<dbReference type="InterPro" id="IPR001245">
    <property type="entry name" value="Ser-Thr/Tyr_kinase_cat_dom"/>
</dbReference>
<dbReference type="EMBL" id="CAADRA010005363">
    <property type="protein sequence ID" value="VFT89034.1"/>
    <property type="molecule type" value="Genomic_DNA"/>
</dbReference>
<dbReference type="Pfam" id="PF07714">
    <property type="entry name" value="PK_Tyr_Ser-Thr"/>
    <property type="match status" value="1"/>
</dbReference>
<organism evidence="4 5">
    <name type="scientific">Aphanomyces stellatus</name>
    <dbReference type="NCBI Taxonomy" id="120398"/>
    <lineage>
        <taxon>Eukaryota</taxon>
        <taxon>Sar</taxon>
        <taxon>Stramenopiles</taxon>
        <taxon>Oomycota</taxon>
        <taxon>Saprolegniomycetes</taxon>
        <taxon>Saprolegniales</taxon>
        <taxon>Verrucalvaceae</taxon>
        <taxon>Aphanomyces</taxon>
    </lineage>
</organism>
<sequence length="358" mass="40006">MDGSAVLLVVVGATFVCLGCLFIVTWFRKKQSPSEIDVETAFHAIPSTPTSRLPIKHNTPREDVAFDILSDLNLPRLDERAVTLCHKVHAGGTTDLWRGLYQGQAVAVRRFRRTKRSTMRQVEAFWGEIKLVSAFESPYVVAFVGLVPSSASLRGWSAVLEWMDGGDLRSFLATTTCESFPWADKYMHVHSLASALAYLHAMFVLHRDVQARHVLLDAVKGTKLTGFDRSREESGDELTMGVGTFRWMAPEVIVDDHYTNAADVYSFGVLLSEMDTHQTPYDELKHPLHGHPLADSAIMIQVVQGKIVPTFSGTCPPWLYELAMDCLAHNPSDRPTAEQVARVVRIKLRDLSHELFSL</sequence>
<feature type="domain" description="Protein kinase" evidence="2">
    <location>
        <begin position="82"/>
        <end position="356"/>
    </location>
</feature>
<dbReference type="OrthoDB" id="48004at2759"/>
<accession>A0A485KUX5</accession>
<keyword evidence="1" id="KW-0812">Transmembrane</keyword>
<evidence type="ECO:0000259" key="2">
    <source>
        <dbReference type="PROSITE" id="PS50011"/>
    </source>
</evidence>
<dbReference type="InterPro" id="IPR051681">
    <property type="entry name" value="Ser/Thr_Kinases-Pseudokinases"/>
</dbReference>
<feature type="transmembrane region" description="Helical" evidence="1">
    <location>
        <begin position="6"/>
        <end position="27"/>
    </location>
</feature>
<name>A0A485KUX5_9STRA</name>
<evidence type="ECO:0000313" key="3">
    <source>
        <dbReference type="EMBL" id="KAF0697114.1"/>
    </source>
</evidence>
<dbReference type="InterPro" id="IPR000719">
    <property type="entry name" value="Prot_kinase_dom"/>
</dbReference>
<keyword evidence="1" id="KW-1133">Transmembrane helix</keyword>
<evidence type="ECO:0000256" key="1">
    <source>
        <dbReference type="SAM" id="Phobius"/>
    </source>
</evidence>
<dbReference type="Proteomes" id="UP000332933">
    <property type="component" value="Unassembled WGS sequence"/>
</dbReference>
<dbReference type="PANTHER" id="PTHR44329">
    <property type="entry name" value="SERINE/THREONINE-PROTEIN KINASE TNNI3K-RELATED"/>
    <property type="match status" value="1"/>
</dbReference>
<keyword evidence="5" id="KW-1185">Reference proteome</keyword>
<dbReference type="GO" id="GO:0004674">
    <property type="term" value="F:protein serine/threonine kinase activity"/>
    <property type="evidence" value="ECO:0007669"/>
    <property type="project" value="TreeGrafter"/>
</dbReference>
<dbReference type="Gene3D" id="1.10.510.10">
    <property type="entry name" value="Transferase(Phosphotransferase) domain 1"/>
    <property type="match status" value="1"/>
</dbReference>
<proteinExistence type="predicted"/>
<dbReference type="AlphaFoldDB" id="A0A485KUX5"/>
<evidence type="ECO:0000313" key="4">
    <source>
        <dbReference type="EMBL" id="VFT89034.1"/>
    </source>
</evidence>
<dbReference type="EMBL" id="VJMH01005342">
    <property type="protein sequence ID" value="KAF0697114.1"/>
    <property type="molecule type" value="Genomic_DNA"/>
</dbReference>